<evidence type="ECO:0000256" key="1">
    <source>
        <dbReference type="ARBA" id="ARBA00008898"/>
    </source>
</evidence>
<keyword evidence="5" id="KW-1185">Reference proteome</keyword>
<comment type="similarity">
    <text evidence="1">Belongs to the non-flavoprotein flavin reductase family.</text>
</comment>
<comment type="caution">
    <text evidence="4">The sequence shown here is derived from an EMBL/GenBank/DDBJ whole genome shotgun (WGS) entry which is preliminary data.</text>
</comment>
<evidence type="ECO:0000313" key="4">
    <source>
        <dbReference type="EMBL" id="EPR35789.1"/>
    </source>
</evidence>
<dbReference type="OrthoDB" id="9794638at2"/>
<dbReference type="RefSeq" id="WP_020877605.1">
    <property type="nucleotide sequence ID" value="NZ_ATHJ01000105.1"/>
</dbReference>
<dbReference type="STRING" id="897.B2D07_15130"/>
<dbReference type="AlphaFoldDB" id="S7UP85"/>
<dbReference type="PANTHER" id="PTHR30466:SF11">
    <property type="entry name" value="FLAVIN-DEPENDENT MONOOXYGENASE, REDUCTASE SUBUNIT HSAB"/>
    <property type="match status" value="1"/>
</dbReference>
<dbReference type="GO" id="GO:0010181">
    <property type="term" value="F:FMN binding"/>
    <property type="evidence" value="ECO:0007669"/>
    <property type="project" value="InterPro"/>
</dbReference>
<dbReference type="EMBL" id="ATHJ01000105">
    <property type="protein sequence ID" value="EPR35789.1"/>
    <property type="molecule type" value="Genomic_DNA"/>
</dbReference>
<evidence type="ECO:0000259" key="3">
    <source>
        <dbReference type="SMART" id="SM00903"/>
    </source>
</evidence>
<reference evidence="4 5" key="1">
    <citation type="journal article" date="2013" name="Genome Announc.">
        <title>Draft genome sequences for three mercury-methylating, sulfate-reducing bacteria.</title>
        <authorList>
            <person name="Brown S.D."/>
            <person name="Hurt R.A.Jr."/>
            <person name="Gilmour C.C."/>
            <person name="Elias D.A."/>
        </authorList>
    </citation>
    <scope>NUCLEOTIDE SEQUENCE [LARGE SCALE GENOMIC DNA]</scope>
    <source>
        <strain evidence="4 5">DSM 2059</strain>
    </source>
</reference>
<feature type="domain" description="Flavin reductase like" evidence="3">
    <location>
        <begin position="9"/>
        <end position="151"/>
    </location>
</feature>
<keyword evidence="2" id="KW-0560">Oxidoreductase</keyword>
<evidence type="ECO:0000313" key="5">
    <source>
        <dbReference type="Proteomes" id="UP000014977"/>
    </source>
</evidence>
<dbReference type="SMART" id="SM00903">
    <property type="entry name" value="Flavin_Reduct"/>
    <property type="match status" value="1"/>
</dbReference>
<protein>
    <submittedName>
        <fullName evidence="4">Flavin reductase domain protein FMN-binding protein</fullName>
    </submittedName>
</protein>
<dbReference type="eggNOG" id="COG1853">
    <property type="taxonomic scope" value="Bacteria"/>
</dbReference>
<gene>
    <name evidence="4" type="ORF">dsmv_0494</name>
</gene>
<accession>S7UP85</accession>
<dbReference type="PANTHER" id="PTHR30466">
    <property type="entry name" value="FLAVIN REDUCTASE"/>
    <property type="match status" value="1"/>
</dbReference>
<dbReference type="Gene3D" id="2.30.110.10">
    <property type="entry name" value="Electron Transport, Fmn-binding Protein, Chain A"/>
    <property type="match status" value="1"/>
</dbReference>
<dbReference type="InterPro" id="IPR050268">
    <property type="entry name" value="NADH-dep_flavin_reductase"/>
</dbReference>
<sequence length="157" mass="17026">MKTEWQQALGKMVYGIYVLTTGNGTAINGMVASWVSQVSHDPPLIMAAVHPNRYCHALIRQSGAFVLHVIAKDRKDFLSRFKGPNPTAKFSGLEWRKGKTGCPVLPDCIAYLECAVKESLQPGNHTLFIGEVVAGRLTADADALDTGDYDGVYTGKA</sequence>
<dbReference type="Proteomes" id="UP000014977">
    <property type="component" value="Unassembled WGS sequence"/>
</dbReference>
<dbReference type="SUPFAM" id="SSF50475">
    <property type="entry name" value="FMN-binding split barrel"/>
    <property type="match status" value="1"/>
</dbReference>
<name>S7UP85_DESML</name>
<dbReference type="InterPro" id="IPR012349">
    <property type="entry name" value="Split_barrel_FMN-bd"/>
</dbReference>
<proteinExistence type="inferred from homology"/>
<organism evidence="4 5">
    <name type="scientific">Desulfococcus multivorans DSM 2059</name>
    <dbReference type="NCBI Taxonomy" id="1121405"/>
    <lineage>
        <taxon>Bacteria</taxon>
        <taxon>Pseudomonadati</taxon>
        <taxon>Thermodesulfobacteriota</taxon>
        <taxon>Desulfobacteria</taxon>
        <taxon>Desulfobacterales</taxon>
        <taxon>Desulfococcaceae</taxon>
        <taxon>Desulfococcus</taxon>
    </lineage>
</organism>
<dbReference type="GO" id="GO:0042602">
    <property type="term" value="F:riboflavin reductase (NADPH) activity"/>
    <property type="evidence" value="ECO:0007669"/>
    <property type="project" value="TreeGrafter"/>
</dbReference>
<evidence type="ECO:0000256" key="2">
    <source>
        <dbReference type="ARBA" id="ARBA00023002"/>
    </source>
</evidence>
<dbReference type="InterPro" id="IPR002563">
    <property type="entry name" value="Flavin_Rdtase-like_dom"/>
</dbReference>
<dbReference type="Pfam" id="PF01613">
    <property type="entry name" value="Flavin_Reduct"/>
    <property type="match status" value="1"/>
</dbReference>